<evidence type="ECO:0000313" key="1">
    <source>
        <dbReference type="EMBL" id="KAK5275371.1"/>
    </source>
</evidence>
<comment type="caution">
    <text evidence="1">The sequence shown here is derived from an EMBL/GenBank/DDBJ whole genome shotgun (WGS) entry which is preliminary data.</text>
</comment>
<evidence type="ECO:0000313" key="2">
    <source>
        <dbReference type="Proteomes" id="UP001357485"/>
    </source>
</evidence>
<dbReference type="SUPFAM" id="SSF53474">
    <property type="entry name" value="alpha/beta-Hydrolases"/>
    <property type="match status" value="1"/>
</dbReference>
<dbReference type="Gene3D" id="3.40.50.1820">
    <property type="entry name" value="alpha/beta hydrolase"/>
    <property type="match status" value="1"/>
</dbReference>
<protein>
    <submittedName>
        <fullName evidence="1">Heptaketide hydrolyase ayg1</fullName>
    </submittedName>
</protein>
<sequence>MVPHKHRTEGEGDVIPIYHQLPEGASKENPAPTVLIMTGLDGYRTELVTWAEGWRQKGVGVII</sequence>
<feature type="non-terminal residue" evidence="1">
    <location>
        <position position="63"/>
    </location>
</feature>
<reference evidence="1 2" key="1">
    <citation type="submission" date="2023-08" db="EMBL/GenBank/DDBJ databases">
        <title>Black Yeasts Isolated from many extreme environments.</title>
        <authorList>
            <person name="Coleine C."/>
            <person name="Stajich J.E."/>
            <person name="Selbmann L."/>
        </authorList>
    </citation>
    <scope>NUCLEOTIDE SEQUENCE [LARGE SCALE GENOMIC DNA]</scope>
    <source>
        <strain evidence="1 2">CCFEE 536</strain>
    </source>
</reference>
<organism evidence="1 2">
    <name type="scientific">Cryomyces antarcticus</name>
    <dbReference type="NCBI Taxonomy" id="329879"/>
    <lineage>
        <taxon>Eukaryota</taxon>
        <taxon>Fungi</taxon>
        <taxon>Dikarya</taxon>
        <taxon>Ascomycota</taxon>
        <taxon>Pezizomycotina</taxon>
        <taxon>Dothideomycetes</taxon>
        <taxon>Dothideomycetes incertae sedis</taxon>
        <taxon>Cryomyces</taxon>
    </lineage>
</organism>
<keyword evidence="2" id="KW-1185">Reference proteome</keyword>
<proteinExistence type="predicted"/>
<dbReference type="InterPro" id="IPR029058">
    <property type="entry name" value="AB_hydrolase_fold"/>
</dbReference>
<gene>
    <name evidence="1" type="primary">AYG1</name>
    <name evidence="1" type="ORF">LTR16_012537</name>
</gene>
<dbReference type="EMBL" id="JAVRRA010004634">
    <property type="protein sequence ID" value="KAK5275371.1"/>
    <property type="molecule type" value="Genomic_DNA"/>
</dbReference>
<name>A0ABR0M251_9PEZI</name>
<dbReference type="Proteomes" id="UP001357485">
    <property type="component" value="Unassembled WGS sequence"/>
</dbReference>
<accession>A0ABR0M251</accession>